<dbReference type="AlphaFoldDB" id="A0A9D0ZR81"/>
<evidence type="ECO:0000313" key="2">
    <source>
        <dbReference type="Proteomes" id="UP000886786"/>
    </source>
</evidence>
<gene>
    <name evidence="1" type="ORF">IAB27_03720</name>
</gene>
<reference evidence="1" key="1">
    <citation type="submission" date="2020-10" db="EMBL/GenBank/DDBJ databases">
        <authorList>
            <person name="Gilroy R."/>
        </authorList>
    </citation>
    <scope>NUCLEOTIDE SEQUENCE</scope>
    <source>
        <strain evidence="1">CHK147-3167</strain>
    </source>
</reference>
<evidence type="ECO:0000313" key="1">
    <source>
        <dbReference type="EMBL" id="HIQ90718.1"/>
    </source>
</evidence>
<organism evidence="1 2">
    <name type="scientific">Candidatus Coprosoma intestinipullorum</name>
    <dbReference type="NCBI Taxonomy" id="2840752"/>
    <lineage>
        <taxon>Bacteria</taxon>
        <taxon>Bacillati</taxon>
        <taxon>Bacillota</taxon>
        <taxon>Bacillota incertae sedis</taxon>
        <taxon>Candidatus Coprosoma</taxon>
    </lineage>
</organism>
<protein>
    <submittedName>
        <fullName evidence="1">Uncharacterized protein</fullName>
    </submittedName>
</protein>
<proteinExistence type="predicted"/>
<sequence>MLKIKDNIDLKELEKFGFKHQKLVYVKDVVRHCCNLKENKKIYIDEQSRIISIGIGLFNTDIELSVIYDLIQSGFVEKVEDK</sequence>
<dbReference type="Proteomes" id="UP000886786">
    <property type="component" value="Unassembled WGS sequence"/>
</dbReference>
<accession>A0A9D0ZR81</accession>
<comment type="caution">
    <text evidence="1">The sequence shown here is derived from an EMBL/GenBank/DDBJ whole genome shotgun (WGS) entry which is preliminary data.</text>
</comment>
<name>A0A9D0ZR81_9FIRM</name>
<dbReference type="EMBL" id="DVFV01000069">
    <property type="protein sequence ID" value="HIQ90718.1"/>
    <property type="molecule type" value="Genomic_DNA"/>
</dbReference>
<reference evidence="1" key="2">
    <citation type="journal article" date="2021" name="PeerJ">
        <title>Extensive microbial diversity within the chicken gut microbiome revealed by metagenomics and culture.</title>
        <authorList>
            <person name="Gilroy R."/>
            <person name="Ravi A."/>
            <person name="Getino M."/>
            <person name="Pursley I."/>
            <person name="Horton D.L."/>
            <person name="Alikhan N.F."/>
            <person name="Baker D."/>
            <person name="Gharbi K."/>
            <person name="Hall N."/>
            <person name="Watson M."/>
            <person name="Adriaenssens E.M."/>
            <person name="Foster-Nyarko E."/>
            <person name="Jarju S."/>
            <person name="Secka A."/>
            <person name="Antonio M."/>
            <person name="Oren A."/>
            <person name="Chaudhuri R.R."/>
            <person name="La Ragione R."/>
            <person name="Hildebrand F."/>
            <person name="Pallen M.J."/>
        </authorList>
    </citation>
    <scope>NUCLEOTIDE SEQUENCE</scope>
    <source>
        <strain evidence="1">CHK147-3167</strain>
    </source>
</reference>